<dbReference type="Pfam" id="PF22486">
    <property type="entry name" value="MATH_2"/>
    <property type="match status" value="1"/>
</dbReference>
<dbReference type="SMART" id="SM00061">
    <property type="entry name" value="MATH"/>
    <property type="match status" value="1"/>
</dbReference>
<dbReference type="Proteomes" id="UP000015105">
    <property type="component" value="Chromosome 1D"/>
</dbReference>
<proteinExistence type="predicted"/>
<organism evidence="2 3">
    <name type="scientific">Aegilops tauschii subsp. strangulata</name>
    <name type="common">Goatgrass</name>
    <dbReference type="NCBI Taxonomy" id="200361"/>
    <lineage>
        <taxon>Eukaryota</taxon>
        <taxon>Viridiplantae</taxon>
        <taxon>Streptophyta</taxon>
        <taxon>Embryophyta</taxon>
        <taxon>Tracheophyta</taxon>
        <taxon>Spermatophyta</taxon>
        <taxon>Magnoliopsida</taxon>
        <taxon>Liliopsida</taxon>
        <taxon>Poales</taxon>
        <taxon>Poaceae</taxon>
        <taxon>BOP clade</taxon>
        <taxon>Pooideae</taxon>
        <taxon>Triticodae</taxon>
        <taxon>Triticeae</taxon>
        <taxon>Triticinae</taxon>
        <taxon>Aegilops</taxon>
    </lineage>
</organism>
<accession>A0A452YF57</accession>
<dbReference type="InterPro" id="IPR002083">
    <property type="entry name" value="MATH/TRAF_dom"/>
</dbReference>
<dbReference type="Gramene" id="AET1Gv20397900.10">
    <property type="protein sequence ID" value="AET1Gv20397900.10"/>
    <property type="gene ID" value="AET1Gv20397900"/>
</dbReference>
<name>A0A452YF57_AEGTS</name>
<evidence type="ECO:0000259" key="1">
    <source>
        <dbReference type="PROSITE" id="PS50144"/>
    </source>
</evidence>
<evidence type="ECO:0000313" key="3">
    <source>
        <dbReference type="Proteomes" id="UP000015105"/>
    </source>
</evidence>
<evidence type="ECO:0000313" key="2">
    <source>
        <dbReference type="EnsemblPlants" id="AET1Gv20397900.10"/>
    </source>
</evidence>
<dbReference type="PROSITE" id="PS50144">
    <property type="entry name" value="MATH"/>
    <property type="match status" value="1"/>
</dbReference>
<reference evidence="2" key="5">
    <citation type="journal article" date="2021" name="G3 (Bethesda)">
        <title>Aegilops tauschii genome assembly Aet v5.0 features greater sequence contiguity and improved annotation.</title>
        <authorList>
            <person name="Wang L."/>
            <person name="Zhu T."/>
            <person name="Rodriguez J.C."/>
            <person name="Deal K.R."/>
            <person name="Dubcovsky J."/>
            <person name="McGuire P.E."/>
            <person name="Lux T."/>
            <person name="Spannagl M."/>
            <person name="Mayer K.F.X."/>
            <person name="Baldrich P."/>
            <person name="Meyers B.C."/>
            <person name="Huo N."/>
            <person name="Gu Y.Q."/>
            <person name="Zhou H."/>
            <person name="Devos K.M."/>
            <person name="Bennetzen J.L."/>
            <person name="Unver T."/>
            <person name="Budak H."/>
            <person name="Gulick P.J."/>
            <person name="Galiba G."/>
            <person name="Kalapos B."/>
            <person name="Nelson D.R."/>
            <person name="Li P."/>
            <person name="You F.M."/>
            <person name="Luo M.C."/>
            <person name="Dvorak J."/>
        </authorList>
    </citation>
    <scope>NUCLEOTIDE SEQUENCE [LARGE SCALE GENOMIC DNA]</scope>
    <source>
        <strain evidence="2">cv. AL8/78</strain>
    </source>
</reference>
<dbReference type="EnsemblPlants" id="AET1Gv20397900.10">
    <property type="protein sequence ID" value="AET1Gv20397900.10"/>
    <property type="gene ID" value="AET1Gv20397900"/>
</dbReference>
<dbReference type="Gene3D" id="2.60.210.10">
    <property type="entry name" value="Apoptosis, Tumor Necrosis Factor Receptor Associated Protein 2, Chain A"/>
    <property type="match status" value="2"/>
</dbReference>
<sequence length="280" mass="31060">PLWRLFPPAAAPAPLGKTHDPCFKWKIHDFSVLLERGAIPTNSALFHSFGHKWFLRVTPSHTKSFAVAPYVALSLGLSVGSLDLEPDYTVEAMFVLAIYNHSNGLNYGSEGGCCGSEEGSHGSEPLHPEERIRHKELHLTMSNFLELNLKHFVRSAMFEIDGHKWYLGIYPRGDPYSTSYLSLYLCMDASDKLPPESGKLVELSLSIMDQKHGQHYTRKSPALVVFAGECRWGWSNFIPLSIFRDPSSGYLVRSCCIVKAEITIVGSSSGGEVLADGQMN</sequence>
<dbReference type="PANTHER" id="PTHR46162">
    <property type="entry name" value="TRAF-LIKE FAMILY PROTEIN"/>
    <property type="match status" value="1"/>
</dbReference>
<reference evidence="2" key="4">
    <citation type="submission" date="2019-03" db="UniProtKB">
        <authorList>
            <consortium name="EnsemblPlants"/>
        </authorList>
    </citation>
    <scope>IDENTIFICATION</scope>
</reference>
<dbReference type="SUPFAM" id="SSF49599">
    <property type="entry name" value="TRAF domain-like"/>
    <property type="match status" value="2"/>
</dbReference>
<dbReference type="CDD" id="cd00121">
    <property type="entry name" value="MATH"/>
    <property type="match status" value="1"/>
</dbReference>
<dbReference type="PANTHER" id="PTHR46162:SF2">
    <property type="entry name" value="ANKYRIN REPEAT-CONTAINING PROTEIN-RELATED"/>
    <property type="match status" value="1"/>
</dbReference>
<reference evidence="3" key="1">
    <citation type="journal article" date="2014" name="Science">
        <title>Ancient hybridizations among the ancestral genomes of bread wheat.</title>
        <authorList>
            <consortium name="International Wheat Genome Sequencing Consortium,"/>
            <person name="Marcussen T."/>
            <person name="Sandve S.R."/>
            <person name="Heier L."/>
            <person name="Spannagl M."/>
            <person name="Pfeifer M."/>
            <person name="Jakobsen K.S."/>
            <person name="Wulff B.B."/>
            <person name="Steuernagel B."/>
            <person name="Mayer K.F."/>
            <person name="Olsen O.A."/>
        </authorList>
    </citation>
    <scope>NUCLEOTIDE SEQUENCE [LARGE SCALE GENOMIC DNA]</scope>
    <source>
        <strain evidence="3">cv. AL8/78</strain>
    </source>
</reference>
<feature type="domain" description="MATH" evidence="1">
    <location>
        <begin position="134"/>
        <end position="262"/>
    </location>
</feature>
<reference evidence="3" key="2">
    <citation type="journal article" date="2017" name="Nat. Plants">
        <title>The Aegilops tauschii genome reveals multiple impacts of transposons.</title>
        <authorList>
            <person name="Zhao G."/>
            <person name="Zou C."/>
            <person name="Li K."/>
            <person name="Wang K."/>
            <person name="Li T."/>
            <person name="Gao L."/>
            <person name="Zhang X."/>
            <person name="Wang H."/>
            <person name="Yang Z."/>
            <person name="Liu X."/>
            <person name="Jiang W."/>
            <person name="Mao L."/>
            <person name="Kong X."/>
            <person name="Jiao Y."/>
            <person name="Jia J."/>
        </authorList>
    </citation>
    <scope>NUCLEOTIDE SEQUENCE [LARGE SCALE GENOMIC DNA]</scope>
    <source>
        <strain evidence="3">cv. AL8/78</strain>
    </source>
</reference>
<keyword evidence="3" id="KW-1185">Reference proteome</keyword>
<dbReference type="STRING" id="200361.A0A452YF57"/>
<reference evidence="2" key="3">
    <citation type="journal article" date="2017" name="Nature">
        <title>Genome sequence of the progenitor of the wheat D genome Aegilops tauschii.</title>
        <authorList>
            <person name="Luo M.C."/>
            <person name="Gu Y.Q."/>
            <person name="Puiu D."/>
            <person name="Wang H."/>
            <person name="Twardziok S.O."/>
            <person name="Deal K.R."/>
            <person name="Huo N."/>
            <person name="Zhu T."/>
            <person name="Wang L."/>
            <person name="Wang Y."/>
            <person name="McGuire P.E."/>
            <person name="Liu S."/>
            <person name="Long H."/>
            <person name="Ramasamy R.K."/>
            <person name="Rodriguez J.C."/>
            <person name="Van S.L."/>
            <person name="Yuan L."/>
            <person name="Wang Z."/>
            <person name="Xia Z."/>
            <person name="Xiao L."/>
            <person name="Anderson O.D."/>
            <person name="Ouyang S."/>
            <person name="Liang Y."/>
            <person name="Zimin A.V."/>
            <person name="Pertea G."/>
            <person name="Qi P."/>
            <person name="Bennetzen J.L."/>
            <person name="Dai X."/>
            <person name="Dawson M.W."/>
            <person name="Muller H.G."/>
            <person name="Kugler K."/>
            <person name="Rivarola-Duarte L."/>
            <person name="Spannagl M."/>
            <person name="Mayer K.F.X."/>
            <person name="Lu F.H."/>
            <person name="Bevan M.W."/>
            <person name="Leroy P."/>
            <person name="Li P."/>
            <person name="You F.M."/>
            <person name="Sun Q."/>
            <person name="Liu Z."/>
            <person name="Lyons E."/>
            <person name="Wicker T."/>
            <person name="Salzberg S.L."/>
            <person name="Devos K.M."/>
            <person name="Dvorak J."/>
        </authorList>
    </citation>
    <scope>NUCLEOTIDE SEQUENCE [LARGE SCALE GENOMIC DNA]</scope>
    <source>
        <strain evidence="2">cv. AL8/78</strain>
    </source>
</reference>
<dbReference type="InterPro" id="IPR008974">
    <property type="entry name" value="TRAF-like"/>
</dbReference>
<protein>
    <recommendedName>
        <fullName evidence="1">MATH domain-containing protein</fullName>
    </recommendedName>
</protein>
<dbReference type="AlphaFoldDB" id="A0A452YF57"/>